<gene>
    <name evidence="1" type="ORF">UT92_C0001G0040</name>
</gene>
<dbReference type="EMBL" id="LBYQ01000001">
    <property type="protein sequence ID" value="KKR55697.1"/>
    <property type="molecule type" value="Genomic_DNA"/>
</dbReference>
<dbReference type="Proteomes" id="UP000034489">
    <property type="component" value="Unassembled WGS sequence"/>
</dbReference>
<sequence>MTVNKMVERLQKRNEYNLSFDEVIKLCFAVIKQHTDVIEQSRAAVILSGIVKKGLGKRTLRFLKKNPKLPGRVHELLNAAFMRMECF</sequence>
<dbReference type="AlphaFoldDB" id="A0A0G0UZC7"/>
<protein>
    <submittedName>
        <fullName evidence="1">Uncharacterized protein</fullName>
    </submittedName>
</protein>
<organism evidence="1 2">
    <name type="scientific">Candidatus Curtissbacteria bacterium GW2011_GWA1_40_24</name>
    <dbReference type="NCBI Taxonomy" id="1618406"/>
    <lineage>
        <taxon>Bacteria</taxon>
        <taxon>Candidatus Curtissiibacteriota</taxon>
    </lineage>
</organism>
<reference evidence="1 2" key="1">
    <citation type="journal article" date="2015" name="Nature">
        <title>rRNA introns, odd ribosomes, and small enigmatic genomes across a large radiation of phyla.</title>
        <authorList>
            <person name="Brown C.T."/>
            <person name="Hug L.A."/>
            <person name="Thomas B.C."/>
            <person name="Sharon I."/>
            <person name="Castelle C.J."/>
            <person name="Singh A."/>
            <person name="Wilkins M.J."/>
            <person name="Williams K.H."/>
            <person name="Banfield J.F."/>
        </authorList>
    </citation>
    <scope>NUCLEOTIDE SEQUENCE [LARGE SCALE GENOMIC DNA]</scope>
</reference>
<name>A0A0G0UZC7_9BACT</name>
<comment type="caution">
    <text evidence="1">The sequence shown here is derived from an EMBL/GenBank/DDBJ whole genome shotgun (WGS) entry which is preliminary data.</text>
</comment>
<proteinExistence type="predicted"/>
<accession>A0A0G0UZC7</accession>
<evidence type="ECO:0000313" key="1">
    <source>
        <dbReference type="EMBL" id="KKR55697.1"/>
    </source>
</evidence>
<evidence type="ECO:0000313" key="2">
    <source>
        <dbReference type="Proteomes" id="UP000034489"/>
    </source>
</evidence>